<evidence type="ECO:0000256" key="1">
    <source>
        <dbReference type="ARBA" id="ARBA00004167"/>
    </source>
</evidence>
<evidence type="ECO:0000256" key="5">
    <source>
        <dbReference type="ARBA" id="ARBA00023136"/>
    </source>
</evidence>
<evidence type="ECO:0000313" key="8">
    <source>
        <dbReference type="Proteomes" id="UP001342631"/>
    </source>
</evidence>
<dbReference type="InterPro" id="IPR012902">
    <property type="entry name" value="N_methyl_site"/>
</dbReference>
<evidence type="ECO:0008006" key="9">
    <source>
        <dbReference type="Google" id="ProtNLM"/>
    </source>
</evidence>
<dbReference type="PROSITE" id="PS00409">
    <property type="entry name" value="PROKAR_NTER_METHYL"/>
    <property type="match status" value="1"/>
</dbReference>
<keyword evidence="5 6" id="KW-0472">Membrane</keyword>
<dbReference type="SUPFAM" id="SSF54523">
    <property type="entry name" value="Pili subunits"/>
    <property type="match status" value="1"/>
</dbReference>
<comment type="subcellular location">
    <subcellularLocation>
        <location evidence="1">Membrane</location>
        <topology evidence="1">Single-pass membrane protein</topology>
    </subcellularLocation>
</comment>
<dbReference type="InterPro" id="IPR045584">
    <property type="entry name" value="Pilin-like"/>
</dbReference>
<evidence type="ECO:0000256" key="4">
    <source>
        <dbReference type="ARBA" id="ARBA00022989"/>
    </source>
</evidence>
<evidence type="ECO:0000256" key="6">
    <source>
        <dbReference type="SAM" id="Phobius"/>
    </source>
</evidence>
<keyword evidence="3 6" id="KW-0812">Transmembrane</keyword>
<gene>
    <name evidence="7" type="ORF">ASNO1_59810</name>
</gene>
<evidence type="ECO:0000256" key="2">
    <source>
        <dbReference type="ARBA" id="ARBA00022481"/>
    </source>
</evidence>
<comment type="caution">
    <text evidence="7">The sequence shown here is derived from an EMBL/GenBank/DDBJ whole genome shotgun (WGS) entry which is preliminary data.</text>
</comment>
<feature type="transmembrane region" description="Helical" evidence="6">
    <location>
        <begin position="40"/>
        <end position="65"/>
    </location>
</feature>
<keyword evidence="4 6" id="KW-1133">Transmembrane helix</keyword>
<evidence type="ECO:0000256" key="3">
    <source>
        <dbReference type="ARBA" id="ARBA00022692"/>
    </source>
</evidence>
<proteinExistence type="predicted"/>
<dbReference type="Pfam" id="PF14245">
    <property type="entry name" value="Pilin_PilA"/>
    <property type="match status" value="1"/>
</dbReference>
<evidence type="ECO:0000313" key="7">
    <source>
        <dbReference type="EMBL" id="GMU09727.1"/>
    </source>
</evidence>
<dbReference type="PANTHER" id="PTHR30093:SF44">
    <property type="entry name" value="TYPE II SECRETION SYSTEM CORE PROTEIN G"/>
    <property type="match status" value="1"/>
</dbReference>
<accession>A0ABQ6R0V5</accession>
<keyword evidence="2" id="KW-0488">Methylation</keyword>
<organism evidence="7 8">
    <name type="scientific">Corallococcus caeni</name>
    <dbReference type="NCBI Taxonomy" id="3082388"/>
    <lineage>
        <taxon>Bacteria</taxon>
        <taxon>Pseudomonadati</taxon>
        <taxon>Myxococcota</taxon>
        <taxon>Myxococcia</taxon>
        <taxon>Myxococcales</taxon>
        <taxon>Cystobacterineae</taxon>
        <taxon>Myxococcaceae</taxon>
        <taxon>Corallococcus</taxon>
    </lineage>
</organism>
<reference evidence="7 8" key="1">
    <citation type="journal article" date="2024" name="Arch. Microbiol.">
        <title>Corallococcus caeni sp. nov., a novel myxobacterium isolated from activated sludge.</title>
        <authorList>
            <person name="Tomita S."/>
            <person name="Nakai R."/>
            <person name="Kuroda K."/>
            <person name="Kurashita H."/>
            <person name="Hatamoto M."/>
            <person name="Yamaguchi T."/>
            <person name="Narihiro T."/>
        </authorList>
    </citation>
    <scope>NUCLEOTIDE SEQUENCE [LARGE SCALE GENOMIC DNA]</scope>
    <source>
        <strain evidence="7 8">NO1</strain>
    </source>
</reference>
<dbReference type="NCBIfam" id="TIGR02532">
    <property type="entry name" value="IV_pilin_GFxxxE"/>
    <property type="match status" value="1"/>
</dbReference>
<sequence length="226" mass="23464">MGGLFGVALFVLRVRTSSNPPLPAAEFPNMMNRLFRKKGGFTLIELMIVVAIIGILAAIAIPNFIRFQAKSKQSEAKTNLKAIFTAQKSFFGEKDKYSTDFTVIGFDPEPANRYSYGLKTGCVGAQAVSARTASAGCIGQDSAKFNTAPAAKDAIAALGVQPAVANCPNCFFSANAVGNVDNDAAGDAWGITSNPSGATLAGTCGVDTTLISAGEPGNSYNDVSCE</sequence>
<dbReference type="PANTHER" id="PTHR30093">
    <property type="entry name" value="GENERAL SECRETION PATHWAY PROTEIN G"/>
    <property type="match status" value="1"/>
</dbReference>
<dbReference type="Proteomes" id="UP001342631">
    <property type="component" value="Unassembled WGS sequence"/>
</dbReference>
<dbReference type="InterPro" id="IPR028188">
    <property type="entry name" value="Pilin_PilA"/>
</dbReference>
<dbReference type="Pfam" id="PF07963">
    <property type="entry name" value="N_methyl"/>
    <property type="match status" value="1"/>
</dbReference>
<dbReference type="EMBL" id="BTTX01000006">
    <property type="protein sequence ID" value="GMU09727.1"/>
    <property type="molecule type" value="Genomic_DNA"/>
</dbReference>
<dbReference type="Gene3D" id="3.30.700.10">
    <property type="entry name" value="Glycoprotein, Type 4 Pilin"/>
    <property type="match status" value="1"/>
</dbReference>
<protein>
    <recommendedName>
        <fullName evidence="9">Prepilin-type N-terminal cleavage/methylation domain-containing protein</fullName>
    </recommendedName>
</protein>
<keyword evidence="8" id="KW-1185">Reference proteome</keyword>
<name>A0ABQ6R0V5_9BACT</name>